<feature type="transmembrane region" description="Helical" evidence="6">
    <location>
        <begin position="721"/>
        <end position="742"/>
    </location>
</feature>
<comment type="similarity">
    <text evidence="3">Belongs to the ribose 5-phosphate isomerase family.</text>
</comment>
<dbReference type="SUPFAM" id="SSF50814">
    <property type="entry name" value="Lipocalins"/>
    <property type="match status" value="1"/>
</dbReference>
<organism evidence="8 9">
    <name type="scientific">Cyclotella atomus</name>
    <dbReference type="NCBI Taxonomy" id="382360"/>
    <lineage>
        <taxon>Eukaryota</taxon>
        <taxon>Sar</taxon>
        <taxon>Stramenopiles</taxon>
        <taxon>Ochrophyta</taxon>
        <taxon>Bacillariophyta</taxon>
        <taxon>Coscinodiscophyceae</taxon>
        <taxon>Thalassiosirophycidae</taxon>
        <taxon>Stephanodiscales</taxon>
        <taxon>Stephanodiscaceae</taxon>
        <taxon>Cyclotella</taxon>
    </lineage>
</organism>
<name>A0ABD3Q8P9_9STRA</name>
<feature type="signal peptide" evidence="7">
    <location>
        <begin position="1"/>
        <end position="25"/>
    </location>
</feature>
<keyword evidence="5" id="KW-0413">Isomerase</keyword>
<evidence type="ECO:0000256" key="2">
    <source>
        <dbReference type="ARBA" id="ARBA00004988"/>
    </source>
</evidence>
<dbReference type="InterPro" id="IPR004788">
    <property type="entry name" value="Ribose5P_isomerase_type_A"/>
</dbReference>
<dbReference type="InterPro" id="IPR050262">
    <property type="entry name" value="Ribose-5P_isomerase"/>
</dbReference>
<comment type="caution">
    <text evidence="8">The sequence shown here is derived from an EMBL/GenBank/DDBJ whole genome shotgun (WGS) entry which is preliminary data.</text>
</comment>
<keyword evidence="6" id="KW-1133">Transmembrane helix</keyword>
<dbReference type="InterPro" id="IPR037171">
    <property type="entry name" value="NagB/RpiA_transferase-like"/>
</dbReference>
<evidence type="ECO:0000313" key="8">
    <source>
        <dbReference type="EMBL" id="KAL3796722.1"/>
    </source>
</evidence>
<protein>
    <recommendedName>
        <fullName evidence="4">ribose-5-phosphate isomerase</fullName>
        <ecNumber evidence="4">5.3.1.6</ecNumber>
    </recommendedName>
</protein>
<feature type="chain" id="PRO_5044832941" description="ribose-5-phosphate isomerase" evidence="7">
    <location>
        <begin position="26"/>
        <end position="1295"/>
    </location>
</feature>
<dbReference type="EC" id="5.3.1.6" evidence="4"/>
<dbReference type="CDD" id="cd01398">
    <property type="entry name" value="RPI_A"/>
    <property type="match status" value="1"/>
</dbReference>
<dbReference type="Gene3D" id="2.40.128.20">
    <property type="match status" value="1"/>
</dbReference>
<dbReference type="InterPro" id="IPR012674">
    <property type="entry name" value="Calycin"/>
</dbReference>
<dbReference type="GO" id="GO:0004751">
    <property type="term" value="F:ribose-5-phosphate isomerase activity"/>
    <property type="evidence" value="ECO:0007669"/>
    <property type="project" value="UniProtKB-EC"/>
</dbReference>
<keyword evidence="7" id="KW-0732">Signal</keyword>
<dbReference type="Gene3D" id="3.30.70.260">
    <property type="match status" value="1"/>
</dbReference>
<reference evidence="8 9" key="1">
    <citation type="submission" date="2024-10" db="EMBL/GenBank/DDBJ databases">
        <title>Updated reference genomes for cyclostephanoid diatoms.</title>
        <authorList>
            <person name="Roberts W.R."/>
            <person name="Alverson A.J."/>
        </authorList>
    </citation>
    <scope>NUCLEOTIDE SEQUENCE [LARGE SCALE GENOMIC DNA]</scope>
    <source>
        <strain evidence="8 9">AJA010-31</strain>
    </source>
</reference>
<dbReference type="SUPFAM" id="SSF52777">
    <property type="entry name" value="CoA-dependent acyltransferases"/>
    <property type="match status" value="1"/>
</dbReference>
<dbReference type="Gene3D" id="3.40.50.1360">
    <property type="match status" value="1"/>
</dbReference>
<gene>
    <name evidence="8" type="ORF">ACHAWO_007678</name>
</gene>
<evidence type="ECO:0000256" key="3">
    <source>
        <dbReference type="ARBA" id="ARBA00008088"/>
    </source>
</evidence>
<evidence type="ECO:0000313" key="9">
    <source>
        <dbReference type="Proteomes" id="UP001530400"/>
    </source>
</evidence>
<dbReference type="Pfam" id="PF06026">
    <property type="entry name" value="Rib_5-P_isom_A"/>
    <property type="match status" value="1"/>
</dbReference>
<dbReference type="NCBIfam" id="TIGR00021">
    <property type="entry name" value="rpiA"/>
    <property type="match status" value="1"/>
</dbReference>
<evidence type="ECO:0000256" key="1">
    <source>
        <dbReference type="ARBA" id="ARBA00001713"/>
    </source>
</evidence>
<dbReference type="InterPro" id="IPR023213">
    <property type="entry name" value="CAT-like_dom_sf"/>
</dbReference>
<proteinExistence type="inferred from homology"/>
<accession>A0ABD3Q8P9</accession>
<evidence type="ECO:0000256" key="7">
    <source>
        <dbReference type="SAM" id="SignalP"/>
    </source>
</evidence>
<dbReference type="SUPFAM" id="SSF100950">
    <property type="entry name" value="NagB/RpiA/CoA transferase-like"/>
    <property type="match status" value="1"/>
</dbReference>
<dbReference type="SUPFAM" id="SSF75445">
    <property type="entry name" value="D-ribose-5-phosphate isomerase (RpiA), lid domain"/>
    <property type="match status" value="1"/>
</dbReference>
<keyword evidence="6" id="KW-0472">Membrane</keyword>
<feature type="transmembrane region" description="Helical" evidence="6">
    <location>
        <begin position="690"/>
        <end position="709"/>
    </location>
</feature>
<dbReference type="Gene3D" id="3.30.559.10">
    <property type="entry name" value="Chloramphenicol acetyltransferase-like domain"/>
    <property type="match status" value="1"/>
</dbReference>
<dbReference type="InterPro" id="IPR020672">
    <property type="entry name" value="Ribose5P_isomerase_typA_subgr"/>
</dbReference>
<evidence type="ECO:0000256" key="5">
    <source>
        <dbReference type="ARBA" id="ARBA00023235"/>
    </source>
</evidence>
<dbReference type="PANTHER" id="PTHR43748">
    <property type="entry name" value="RIBOSE-5-PHOSPHATE ISOMERASE 3, CHLOROPLASTIC-RELATED"/>
    <property type="match status" value="1"/>
</dbReference>
<dbReference type="HAMAP" id="MF_00170">
    <property type="entry name" value="Rib_5P_isom_A"/>
    <property type="match status" value="1"/>
</dbReference>
<feature type="transmembrane region" description="Helical" evidence="6">
    <location>
        <begin position="647"/>
        <end position="669"/>
    </location>
</feature>
<dbReference type="FunFam" id="2.40.128.20:FF:000054">
    <property type="entry name" value="Uncharacterized protein"/>
    <property type="match status" value="1"/>
</dbReference>
<keyword evidence="6" id="KW-0812">Transmembrane</keyword>
<comment type="catalytic activity">
    <reaction evidence="1">
        <text>aldehydo-D-ribose 5-phosphate = D-ribulose 5-phosphate</text>
        <dbReference type="Rhea" id="RHEA:14657"/>
        <dbReference type="ChEBI" id="CHEBI:58121"/>
        <dbReference type="ChEBI" id="CHEBI:58273"/>
        <dbReference type="EC" id="5.3.1.6"/>
    </reaction>
</comment>
<comment type="pathway">
    <text evidence="2">Carbohydrate degradation; pentose phosphate pathway; D-ribose 5-phosphate from D-ribulose 5-phosphate (non-oxidative stage): step 1/1.</text>
</comment>
<dbReference type="FunFam" id="3.40.50.1360:FF:000001">
    <property type="entry name" value="Ribose-5-phosphate isomerase A"/>
    <property type="match status" value="1"/>
</dbReference>
<dbReference type="PANTHER" id="PTHR43748:SF3">
    <property type="entry name" value="RIBOSE-5-PHOSPHATE ISOMERASE 3, CHLOROPLASTIC-RELATED"/>
    <property type="match status" value="1"/>
</dbReference>
<keyword evidence="9" id="KW-1185">Reference proteome</keyword>
<dbReference type="Proteomes" id="UP001530400">
    <property type="component" value="Unassembled WGS sequence"/>
</dbReference>
<dbReference type="Gene3D" id="3.30.559.30">
    <property type="entry name" value="Nonribosomal peptide synthetase, condensation domain"/>
    <property type="match status" value="1"/>
</dbReference>
<sequence>MIPSSNARAICLGMSFVCCLHFIQAFTTAHRGLAVDSSLFTANNIFFADAVAQKEAADVTTNEGDLTLLEKRTDRRRTLGSQELLMLPRQYQPKLSDGSPPFPSMSHVQVTTLSATPSIAALSKAIEIAMDTHPMLRCHVEGDGEPDERIDAFQMVRKGDPNPCTFVAPSVRTFSSSDVLSIVDVPGTDASKLEESWKANFARDIDDGSWYEISSKGPLWRMTLHRLDEGKDSDSPCALVFSSNHAISDQGSVNLLMDQILADIVSIEEKGSVSNAAVIQDMPIAMEDSVLGQNSRWSDIEMSGISPGTIKYVADKAAEGFKNPVILPDTNGKTGGGDSVLGAVSTIMGKSAGGENEASSQRKSTVQFRSLNQETTSALLDACRRNGVSVTNALIATMALTSSDFIDGGNAKPNKTRNYKVLQSLDMRRFGAQLDKCETVACMAGSNDIMLGPLSDRSGESFRSSPESRESQKLFWSLAKEAKDQTQQFVDSNGPSHAVRVFDFAMTISDMNNLIDLTVKSKDSQGRAYSAGVSNVGVYERQKAVWRENDIERDSIKIKHGKYEVQDVFFGTPHSRTGCLYIVSAMTVNGSMKFTFHPASPIVDEKTNGKFADAFVELLVKMSDTQVLATSESGNFLSRLQIPEGSLSIAAAALGVIGVAIHAGAWSEFFANLAEMKANVANPKDFWDAFNFWIFFAVGHPLLQPILWISDVLHGSPGPLVFDLVPASFLMANILFIGATAWSKEFRNALNIAALAAFLTYVGAGLDGQAGMGDFNLQMNDNYQGKVVKGCPTYEQVRQPSMDGFDLEKYQGKWYEQKFHDWTQFKEVYDTTLDIKLTSDKKGWVDDFGVKGPAPDSAQLSWEKSPVANGAHYFMFGRVDDNDPPGILRESGFGLEFPNYIVDVKKDPTTGEYTEAIQFQCLERGGVRVFEGINFMSRNPVMTEDEMNAMHERAKAAGMYPYGASEDQMHTVARRGENEPKLDNNWQAMWHNIGVDKLLELLAESIEDGGRVPLSLVKQAPCSLLSALPPYSSIVASAFFDSISSSSFSLQLMMSQEELKRQTGYKAVDDYVKSGMKVGLGTGSTAYYAVQRLGQKIQSGELKDIVAVPTSNRTKDQAKGLGIPLVTLNEHSKLDVAIDGADNVDLDFNLVKGGGGALLREKMVELAADKFIVIVDGSKMCEGLGPGFPIPVEITPFCHEHTIRTIAALPSCKGCYPELRMGSSSNTNKDGDEIAVTDNGNYIVDLFFDEPIEDVPKMATELKNTVGVVEHGLFCGMTSAVIIASRENGVVVKTP</sequence>
<dbReference type="EMBL" id="JALLPJ020000288">
    <property type="protein sequence ID" value="KAL3796722.1"/>
    <property type="molecule type" value="Genomic_DNA"/>
</dbReference>
<feature type="transmembrane region" description="Helical" evidence="6">
    <location>
        <begin position="749"/>
        <end position="766"/>
    </location>
</feature>
<dbReference type="NCBIfam" id="NF001924">
    <property type="entry name" value="PRK00702.1"/>
    <property type="match status" value="1"/>
</dbReference>
<evidence type="ECO:0000256" key="6">
    <source>
        <dbReference type="SAM" id="Phobius"/>
    </source>
</evidence>
<evidence type="ECO:0000256" key="4">
    <source>
        <dbReference type="ARBA" id="ARBA00011959"/>
    </source>
</evidence>